<gene>
    <name evidence="1" type="ORF">NQ314_005950</name>
</gene>
<proteinExistence type="predicted"/>
<organism evidence="1 2">
    <name type="scientific">Rhamnusium bicolor</name>
    <dbReference type="NCBI Taxonomy" id="1586634"/>
    <lineage>
        <taxon>Eukaryota</taxon>
        <taxon>Metazoa</taxon>
        <taxon>Ecdysozoa</taxon>
        <taxon>Arthropoda</taxon>
        <taxon>Hexapoda</taxon>
        <taxon>Insecta</taxon>
        <taxon>Pterygota</taxon>
        <taxon>Neoptera</taxon>
        <taxon>Endopterygota</taxon>
        <taxon>Coleoptera</taxon>
        <taxon>Polyphaga</taxon>
        <taxon>Cucujiformia</taxon>
        <taxon>Chrysomeloidea</taxon>
        <taxon>Cerambycidae</taxon>
        <taxon>Lepturinae</taxon>
        <taxon>Rhagiini</taxon>
        <taxon>Rhamnusium</taxon>
    </lineage>
</organism>
<dbReference type="AlphaFoldDB" id="A0AAV8ZCQ1"/>
<evidence type="ECO:0000313" key="1">
    <source>
        <dbReference type="EMBL" id="KAJ8961339.1"/>
    </source>
</evidence>
<sequence>MNPRPLYTPEKSEDDWLNISEGFYNKINFPNCLSAVDGKHIRLENQTRQPLNFLNFKKYHYSFDACGRLELLICNG</sequence>
<evidence type="ECO:0000313" key="2">
    <source>
        <dbReference type="Proteomes" id="UP001162156"/>
    </source>
</evidence>
<name>A0AAV8ZCQ1_9CUCU</name>
<dbReference type="EMBL" id="JANEYF010001618">
    <property type="protein sequence ID" value="KAJ8961339.1"/>
    <property type="molecule type" value="Genomic_DNA"/>
</dbReference>
<keyword evidence="2" id="KW-1185">Reference proteome</keyword>
<reference evidence="1" key="1">
    <citation type="journal article" date="2023" name="Insect Mol. Biol.">
        <title>Genome sequencing provides insights into the evolution of gene families encoding plant cell wall-degrading enzymes in longhorned beetles.</title>
        <authorList>
            <person name="Shin N.R."/>
            <person name="Okamura Y."/>
            <person name="Kirsch R."/>
            <person name="Pauchet Y."/>
        </authorList>
    </citation>
    <scope>NUCLEOTIDE SEQUENCE</scope>
    <source>
        <strain evidence="1">RBIC_L_NR</strain>
    </source>
</reference>
<accession>A0AAV8ZCQ1</accession>
<dbReference type="Proteomes" id="UP001162156">
    <property type="component" value="Unassembled WGS sequence"/>
</dbReference>
<evidence type="ECO:0008006" key="3">
    <source>
        <dbReference type="Google" id="ProtNLM"/>
    </source>
</evidence>
<comment type="caution">
    <text evidence="1">The sequence shown here is derived from an EMBL/GenBank/DDBJ whole genome shotgun (WGS) entry which is preliminary data.</text>
</comment>
<protein>
    <recommendedName>
        <fullName evidence="3">DDE Tnp4 domain-containing protein</fullName>
    </recommendedName>
</protein>